<protein>
    <submittedName>
        <fullName evidence="6">Multicopper oxidase family protein</fullName>
    </submittedName>
</protein>
<dbReference type="InterPro" id="IPR008972">
    <property type="entry name" value="Cupredoxin"/>
</dbReference>
<dbReference type="GO" id="GO:0005507">
    <property type="term" value="F:copper ion binding"/>
    <property type="evidence" value="ECO:0007669"/>
    <property type="project" value="InterPro"/>
</dbReference>
<gene>
    <name evidence="6" type="ORF">M595_2186</name>
</gene>
<dbReference type="Pfam" id="PF00394">
    <property type="entry name" value="Cu-oxidase"/>
    <property type="match status" value="1"/>
</dbReference>
<keyword evidence="7" id="KW-1185">Reference proteome</keyword>
<comment type="caution">
    <text evidence="6">The sequence shown here is derived from an EMBL/GenBank/DDBJ whole genome shotgun (WGS) entry which is preliminary data.</text>
</comment>
<dbReference type="EMBL" id="AUZM01000017">
    <property type="protein sequence ID" value="ERT07849.1"/>
    <property type="molecule type" value="Genomic_DNA"/>
</dbReference>
<evidence type="ECO:0000256" key="1">
    <source>
        <dbReference type="ARBA" id="ARBA00022723"/>
    </source>
</evidence>
<dbReference type="PATRIC" id="fig|1348334.3.peg.2121"/>
<evidence type="ECO:0000256" key="2">
    <source>
        <dbReference type="ARBA" id="ARBA00023002"/>
    </source>
</evidence>
<dbReference type="Pfam" id="PF07731">
    <property type="entry name" value="Cu-oxidase_2"/>
    <property type="match status" value="1"/>
</dbReference>
<dbReference type="CDD" id="cd13853">
    <property type="entry name" value="CuRO_1_Tth-MCO_like"/>
    <property type="match status" value="1"/>
</dbReference>
<reference evidence="6 7" key="1">
    <citation type="journal article" date="2013" name="Front. Microbiol.">
        <title>Comparative genomic analyses of the cyanobacterium, Lyngbya aestuarii BL J, a powerful hydrogen producer.</title>
        <authorList>
            <person name="Kothari A."/>
            <person name="Vaughn M."/>
            <person name="Garcia-Pichel F."/>
        </authorList>
    </citation>
    <scope>NUCLEOTIDE SEQUENCE [LARGE SCALE GENOMIC DNA]</scope>
    <source>
        <strain evidence="6 7">BL J</strain>
    </source>
</reference>
<keyword evidence="2" id="KW-0560">Oxidoreductase</keyword>
<dbReference type="CDD" id="cd13881">
    <property type="entry name" value="CuRO_2_McoC_like"/>
    <property type="match status" value="1"/>
</dbReference>
<dbReference type="InterPro" id="IPR002355">
    <property type="entry name" value="Cu_oxidase_Cu_BS"/>
</dbReference>
<feature type="domain" description="Plastocyanin-like" evidence="4">
    <location>
        <begin position="367"/>
        <end position="488"/>
    </location>
</feature>
<evidence type="ECO:0000259" key="5">
    <source>
        <dbReference type="Pfam" id="PF07732"/>
    </source>
</evidence>
<dbReference type="CDD" id="cd13900">
    <property type="entry name" value="CuRO_3_Tth-MCO_like"/>
    <property type="match status" value="1"/>
</dbReference>
<dbReference type="PROSITE" id="PS00080">
    <property type="entry name" value="MULTICOPPER_OXIDASE2"/>
    <property type="match status" value="1"/>
</dbReference>
<evidence type="ECO:0000313" key="6">
    <source>
        <dbReference type="EMBL" id="ERT07849.1"/>
    </source>
</evidence>
<sequence length="492" mass="54271">MINRRTFLTLSTSAASGILLTQCVSNSIKAQSSSSLTSSATQSSVGNLLEVDLEASFDQVSIAGQKAKLLSYNGQIPGPRLEAKPGDTIRINFTNKLSQPTNLHYHGLHIPPTGNADNVFLKIQPGESFTYEFTLPKNHPSGTFWYHPHLHGLVAEQLFGGLAGLLIVRGELDEIPEIQAAEEQFLVLKDFALNGNQANFQGHMGIMLGREGELLTVNGELNPNFSIPKGGLLRLRILNASTSRFYRLKLEEHPLYLIATDGGSISEPVELSEVLLTPGERVEILVRGEREPGQYRLLNLPYDRTGGMGGGMMGRGMMGGGRMGGGMRGNRSNTNTPQTLATFSYKNSVETLPLPKQLIAVPELPEPQETRRFTLNHGMAPGMGMVFLINGEPFEMGNPDTVVKLNTVEDWEIANTGTMDHPFHLHTNDFQVISRDNKPEPYRAWKDTTLVKRGEVVRIRIPFKDYPGKTVYHCHILDHEDLGMMATIDMKA</sequence>
<dbReference type="SUPFAM" id="SSF49503">
    <property type="entry name" value="Cupredoxins"/>
    <property type="match status" value="3"/>
</dbReference>
<feature type="domain" description="Plastocyanin-like" evidence="3">
    <location>
        <begin position="212"/>
        <end position="298"/>
    </location>
</feature>
<dbReference type="OrthoDB" id="9757546at2"/>
<dbReference type="PANTHER" id="PTHR11709:SF2">
    <property type="entry name" value="MULTICOPPER OXIDASE LPR1"/>
    <property type="match status" value="1"/>
</dbReference>
<dbReference type="InterPro" id="IPR045087">
    <property type="entry name" value="Cu-oxidase_fam"/>
</dbReference>
<proteinExistence type="predicted"/>
<dbReference type="RefSeq" id="WP_023066005.1">
    <property type="nucleotide sequence ID" value="NZ_AUZM01000017.1"/>
</dbReference>
<dbReference type="AlphaFoldDB" id="U7QIQ0"/>
<evidence type="ECO:0000259" key="3">
    <source>
        <dbReference type="Pfam" id="PF00394"/>
    </source>
</evidence>
<keyword evidence="1" id="KW-0479">Metal-binding</keyword>
<feature type="domain" description="Plastocyanin-like" evidence="5">
    <location>
        <begin position="58"/>
        <end position="170"/>
    </location>
</feature>
<evidence type="ECO:0000259" key="4">
    <source>
        <dbReference type="Pfam" id="PF07731"/>
    </source>
</evidence>
<dbReference type="InterPro" id="IPR001117">
    <property type="entry name" value="Cu-oxidase_2nd"/>
</dbReference>
<name>U7QIQ0_9CYAN</name>
<dbReference type="Gene3D" id="2.60.40.420">
    <property type="entry name" value="Cupredoxins - blue copper proteins"/>
    <property type="match status" value="3"/>
</dbReference>
<dbReference type="InterPro" id="IPR011706">
    <property type="entry name" value="Cu-oxidase_C"/>
</dbReference>
<dbReference type="GO" id="GO:0016491">
    <property type="term" value="F:oxidoreductase activity"/>
    <property type="evidence" value="ECO:0007669"/>
    <property type="project" value="UniProtKB-KW"/>
</dbReference>
<dbReference type="Proteomes" id="UP000017127">
    <property type="component" value="Unassembled WGS sequence"/>
</dbReference>
<dbReference type="Pfam" id="PF07732">
    <property type="entry name" value="Cu-oxidase_3"/>
    <property type="match status" value="1"/>
</dbReference>
<dbReference type="PANTHER" id="PTHR11709">
    <property type="entry name" value="MULTI-COPPER OXIDASE"/>
    <property type="match status" value="1"/>
</dbReference>
<accession>U7QIQ0</accession>
<dbReference type="InterPro" id="IPR011707">
    <property type="entry name" value="Cu-oxidase-like_N"/>
</dbReference>
<evidence type="ECO:0000313" key="7">
    <source>
        <dbReference type="Proteomes" id="UP000017127"/>
    </source>
</evidence>
<organism evidence="6 7">
    <name type="scientific">Lyngbya aestuarii BL J</name>
    <dbReference type="NCBI Taxonomy" id="1348334"/>
    <lineage>
        <taxon>Bacteria</taxon>
        <taxon>Bacillati</taxon>
        <taxon>Cyanobacteriota</taxon>
        <taxon>Cyanophyceae</taxon>
        <taxon>Oscillatoriophycideae</taxon>
        <taxon>Oscillatoriales</taxon>
        <taxon>Microcoleaceae</taxon>
        <taxon>Lyngbya</taxon>
    </lineage>
</organism>